<evidence type="ECO:0000313" key="2">
    <source>
        <dbReference type="EMBL" id="MDT9594612.1"/>
    </source>
</evidence>
<evidence type="ECO:0000313" key="3">
    <source>
        <dbReference type="Proteomes" id="UP001268542"/>
    </source>
</evidence>
<dbReference type="Proteomes" id="UP001268542">
    <property type="component" value="Unassembled WGS sequence"/>
</dbReference>
<protein>
    <submittedName>
        <fullName evidence="2">DUF6167 family protein</fullName>
    </submittedName>
</protein>
<accession>A0ABU3Q0N5</accession>
<keyword evidence="3" id="KW-1185">Reference proteome</keyword>
<dbReference type="Pfam" id="PF19664">
    <property type="entry name" value="DUF6167"/>
    <property type="match status" value="1"/>
</dbReference>
<dbReference type="RefSeq" id="WP_315734531.1">
    <property type="nucleotide sequence ID" value="NZ_JAVYII010000007.1"/>
</dbReference>
<sequence>MRQGIWFAAGIGAGVYAMVRARRVAEAFTPDGARDRLSGVRVGARMLAEEFSTSSAERELELRERFGLVPHGVPELTPGASDAPSAGTISASGEASPSGPPRPASPSSPQEGTD</sequence>
<name>A0ABU3Q0N5_9ACTN</name>
<reference evidence="2 3" key="1">
    <citation type="submission" date="2023-08" db="EMBL/GenBank/DDBJ databases">
        <title>Nocardioides seae sp. nov., a bacterium isolated from a soil.</title>
        <authorList>
            <person name="Wang X."/>
        </authorList>
    </citation>
    <scope>NUCLEOTIDE SEQUENCE [LARGE SCALE GENOMIC DNA]</scope>
    <source>
        <strain evidence="2 3">YZH12</strain>
    </source>
</reference>
<evidence type="ECO:0000256" key="1">
    <source>
        <dbReference type="SAM" id="MobiDB-lite"/>
    </source>
</evidence>
<proteinExistence type="predicted"/>
<dbReference type="InterPro" id="IPR046165">
    <property type="entry name" value="DUF6167"/>
</dbReference>
<comment type="caution">
    <text evidence="2">The sequence shown here is derived from an EMBL/GenBank/DDBJ whole genome shotgun (WGS) entry which is preliminary data.</text>
</comment>
<organism evidence="2 3">
    <name type="scientific">Nocardioides imazamoxiresistens</name>
    <dbReference type="NCBI Taxonomy" id="3231893"/>
    <lineage>
        <taxon>Bacteria</taxon>
        <taxon>Bacillati</taxon>
        <taxon>Actinomycetota</taxon>
        <taxon>Actinomycetes</taxon>
        <taxon>Propionibacteriales</taxon>
        <taxon>Nocardioidaceae</taxon>
        <taxon>Nocardioides</taxon>
    </lineage>
</organism>
<gene>
    <name evidence="2" type="ORF">RDV89_16120</name>
</gene>
<dbReference type="EMBL" id="JAVYII010000007">
    <property type="protein sequence ID" value="MDT9594612.1"/>
    <property type="molecule type" value="Genomic_DNA"/>
</dbReference>
<feature type="region of interest" description="Disordered" evidence="1">
    <location>
        <begin position="70"/>
        <end position="114"/>
    </location>
</feature>